<dbReference type="Proteomes" id="UP000410492">
    <property type="component" value="Unassembled WGS sequence"/>
</dbReference>
<name>A0A653DAY5_CALMS</name>
<organism evidence="1 2">
    <name type="scientific">Callosobruchus maculatus</name>
    <name type="common">Southern cowpea weevil</name>
    <name type="synonym">Pulse bruchid</name>
    <dbReference type="NCBI Taxonomy" id="64391"/>
    <lineage>
        <taxon>Eukaryota</taxon>
        <taxon>Metazoa</taxon>
        <taxon>Ecdysozoa</taxon>
        <taxon>Arthropoda</taxon>
        <taxon>Hexapoda</taxon>
        <taxon>Insecta</taxon>
        <taxon>Pterygota</taxon>
        <taxon>Neoptera</taxon>
        <taxon>Endopterygota</taxon>
        <taxon>Coleoptera</taxon>
        <taxon>Polyphaga</taxon>
        <taxon>Cucujiformia</taxon>
        <taxon>Chrysomeloidea</taxon>
        <taxon>Chrysomelidae</taxon>
        <taxon>Bruchinae</taxon>
        <taxon>Bruchini</taxon>
        <taxon>Callosobruchus</taxon>
    </lineage>
</organism>
<evidence type="ECO:0000313" key="2">
    <source>
        <dbReference type="Proteomes" id="UP000410492"/>
    </source>
</evidence>
<dbReference type="AlphaFoldDB" id="A0A653DAY5"/>
<evidence type="ECO:0000313" key="1">
    <source>
        <dbReference type="EMBL" id="VEN57362.1"/>
    </source>
</evidence>
<sequence>MTEKYYLSSLACIQSYQCFGCTISVSGRR</sequence>
<dbReference type="OrthoDB" id="958254at2759"/>
<accession>A0A653DAY5</accession>
<gene>
    <name evidence="1" type="ORF">CALMAC_LOCUS16005</name>
</gene>
<proteinExistence type="predicted"/>
<dbReference type="EMBL" id="CAACVG010011109">
    <property type="protein sequence ID" value="VEN57362.1"/>
    <property type="molecule type" value="Genomic_DNA"/>
</dbReference>
<keyword evidence="2" id="KW-1185">Reference proteome</keyword>
<reference evidence="1 2" key="1">
    <citation type="submission" date="2019-01" db="EMBL/GenBank/DDBJ databases">
        <authorList>
            <person name="Sayadi A."/>
        </authorList>
    </citation>
    <scope>NUCLEOTIDE SEQUENCE [LARGE SCALE GENOMIC DNA]</scope>
</reference>
<protein>
    <submittedName>
        <fullName evidence="1">Uncharacterized protein</fullName>
    </submittedName>
</protein>